<dbReference type="Pfam" id="PF07732">
    <property type="entry name" value="Cu-oxidase_3"/>
    <property type="match status" value="1"/>
</dbReference>
<dbReference type="GO" id="GO:0005507">
    <property type="term" value="F:copper ion binding"/>
    <property type="evidence" value="ECO:0007669"/>
    <property type="project" value="InterPro"/>
</dbReference>
<feature type="domain" description="Plastocyanin-like" evidence="4">
    <location>
        <begin position="169"/>
        <end position="279"/>
    </location>
</feature>
<evidence type="ECO:0000259" key="4">
    <source>
        <dbReference type="Pfam" id="PF00394"/>
    </source>
</evidence>
<dbReference type="PROSITE" id="PS00080">
    <property type="entry name" value="MULTICOPPER_OXIDASE2"/>
    <property type="match status" value="1"/>
</dbReference>
<evidence type="ECO:0000256" key="1">
    <source>
        <dbReference type="ARBA" id="ARBA00022723"/>
    </source>
</evidence>
<evidence type="ECO:0000313" key="7">
    <source>
        <dbReference type="EMBL" id="MYD88973.1"/>
    </source>
</evidence>
<proteinExistence type="predicted"/>
<dbReference type="InterPro" id="IPR011707">
    <property type="entry name" value="Cu-oxidase-like_N"/>
</dbReference>
<dbReference type="AlphaFoldDB" id="A0A6B1DQC1"/>
<feature type="signal peptide" evidence="3">
    <location>
        <begin position="1"/>
        <end position="27"/>
    </location>
</feature>
<evidence type="ECO:0000259" key="6">
    <source>
        <dbReference type="Pfam" id="PF07732"/>
    </source>
</evidence>
<comment type="caution">
    <text evidence="7">The sequence shown here is derived from an EMBL/GenBank/DDBJ whole genome shotgun (WGS) entry which is preliminary data.</text>
</comment>
<accession>A0A6B1DQC1</accession>
<dbReference type="Pfam" id="PF00394">
    <property type="entry name" value="Cu-oxidase"/>
    <property type="match status" value="1"/>
</dbReference>
<dbReference type="InterPro" id="IPR006311">
    <property type="entry name" value="TAT_signal"/>
</dbReference>
<dbReference type="Pfam" id="PF07731">
    <property type="entry name" value="Cu-oxidase_2"/>
    <property type="match status" value="1"/>
</dbReference>
<dbReference type="InterPro" id="IPR011706">
    <property type="entry name" value="Cu-oxidase_C"/>
</dbReference>
<gene>
    <name evidence="7" type="ORF">F4Y08_01345</name>
</gene>
<evidence type="ECO:0000256" key="3">
    <source>
        <dbReference type="SAM" id="SignalP"/>
    </source>
</evidence>
<protein>
    <submittedName>
        <fullName evidence="7">Multicopper oxidase family protein</fullName>
    </submittedName>
</protein>
<dbReference type="GO" id="GO:0016491">
    <property type="term" value="F:oxidoreductase activity"/>
    <property type="evidence" value="ECO:0007669"/>
    <property type="project" value="UniProtKB-KW"/>
</dbReference>
<dbReference type="Gene3D" id="2.60.40.420">
    <property type="entry name" value="Cupredoxins - blue copper proteins"/>
    <property type="match status" value="3"/>
</dbReference>
<dbReference type="GO" id="GO:0030288">
    <property type="term" value="C:outer membrane-bounded periplasmic space"/>
    <property type="evidence" value="ECO:0007669"/>
    <property type="project" value="TreeGrafter"/>
</dbReference>
<dbReference type="InterPro" id="IPR008972">
    <property type="entry name" value="Cupredoxin"/>
</dbReference>
<evidence type="ECO:0000259" key="5">
    <source>
        <dbReference type="Pfam" id="PF07731"/>
    </source>
</evidence>
<dbReference type="InterPro" id="IPR002355">
    <property type="entry name" value="Cu_oxidase_Cu_BS"/>
</dbReference>
<dbReference type="EMBL" id="VXPY01000012">
    <property type="protein sequence ID" value="MYD88973.1"/>
    <property type="molecule type" value="Genomic_DNA"/>
</dbReference>
<dbReference type="SUPFAM" id="SSF49503">
    <property type="entry name" value="Cupredoxins"/>
    <property type="match status" value="3"/>
</dbReference>
<keyword evidence="1" id="KW-0479">Metal-binding</keyword>
<name>A0A6B1DQC1_9CHLR</name>
<feature type="domain" description="Plastocyanin-like" evidence="6">
    <location>
        <begin position="49"/>
        <end position="161"/>
    </location>
</feature>
<reference evidence="7" key="1">
    <citation type="submission" date="2019-09" db="EMBL/GenBank/DDBJ databases">
        <title>Characterisation of the sponge microbiome using genome-centric metagenomics.</title>
        <authorList>
            <person name="Engelberts J.P."/>
            <person name="Robbins S.J."/>
            <person name="De Goeij J.M."/>
            <person name="Aranda M."/>
            <person name="Bell S.C."/>
            <person name="Webster N.S."/>
        </authorList>
    </citation>
    <scope>NUCLEOTIDE SEQUENCE</scope>
    <source>
        <strain evidence="7">SB0662_bin_9</strain>
    </source>
</reference>
<keyword evidence="3" id="KW-0732">Signal</keyword>
<organism evidence="7">
    <name type="scientific">Caldilineaceae bacterium SB0662_bin_9</name>
    <dbReference type="NCBI Taxonomy" id="2605258"/>
    <lineage>
        <taxon>Bacteria</taxon>
        <taxon>Bacillati</taxon>
        <taxon>Chloroflexota</taxon>
        <taxon>Caldilineae</taxon>
        <taxon>Caldilineales</taxon>
        <taxon>Caldilineaceae</taxon>
    </lineage>
</organism>
<dbReference type="InterPro" id="IPR045087">
    <property type="entry name" value="Cu-oxidase_fam"/>
</dbReference>
<dbReference type="InterPro" id="IPR001117">
    <property type="entry name" value="Cu-oxidase_2nd"/>
</dbReference>
<dbReference type="PANTHER" id="PTHR11709:SF2">
    <property type="entry name" value="MULTICOPPER OXIDASE LPR1"/>
    <property type="match status" value="1"/>
</dbReference>
<evidence type="ECO:0000256" key="2">
    <source>
        <dbReference type="ARBA" id="ARBA00023002"/>
    </source>
</evidence>
<sequence>MQISRRRFLAGAAGVLLLGQLPLGCTAGTLRQPSPQSHAPELRAQEGSVQLTPAKYPETPVWGYGGSVPGPQIRVPQGERVSRLFVNDLPQPSTVHWHGVRIVNAMDGVPELTQAVIPPGKSFLYEFDTPDAGTFWYHPHNRAWEQMARGLYGALIVEEPEPPFVDHDEVLLLDDWYLTAEADFHPSFGDVHDWAHAGRLGNWLTINGEGNWTRTTRQHERWRLRLVNTSNARVLPLEVKGLAGWLVALDGQPLSFLQQLSHLQLAPAQRADLIVDVVAQEGEEATLTLMQQDREILFGTFTVNGVSRAERLPEPEPLPANPVPPLGDLEEARSASLLMEGGAMGGMQQAMLDGRSLKWQQLINRNKPWAMNGVANVPDNPLLNATIGETVRIRIINDTVWPHAMHLHGHHFRRVAAEGPHGPLRDTLLLEREESAEIAFVADNPGDWLLHCHMLEHSDGGMKTWIRVA</sequence>
<dbReference type="CDD" id="cd13861">
    <property type="entry name" value="CuRO_1_CumA_like"/>
    <property type="match status" value="1"/>
</dbReference>
<keyword evidence="2" id="KW-0560">Oxidoreductase</keyword>
<feature type="chain" id="PRO_5025530844" evidence="3">
    <location>
        <begin position="28"/>
        <end position="469"/>
    </location>
</feature>
<dbReference type="PROSITE" id="PS51318">
    <property type="entry name" value="TAT"/>
    <property type="match status" value="1"/>
</dbReference>
<dbReference type="PANTHER" id="PTHR11709">
    <property type="entry name" value="MULTI-COPPER OXIDASE"/>
    <property type="match status" value="1"/>
</dbReference>
<feature type="domain" description="Plastocyanin-like" evidence="5">
    <location>
        <begin position="365"/>
        <end position="468"/>
    </location>
</feature>